<dbReference type="AlphaFoldDB" id="A0A0F9TBR3"/>
<proteinExistence type="predicted"/>
<protein>
    <submittedName>
        <fullName evidence="1">Uncharacterized protein</fullName>
    </submittedName>
</protein>
<accession>A0A0F9TBR3</accession>
<gene>
    <name evidence="1" type="ORF">LCGC14_0748410</name>
</gene>
<dbReference type="EMBL" id="LAZR01001793">
    <property type="protein sequence ID" value="KKN38938.1"/>
    <property type="molecule type" value="Genomic_DNA"/>
</dbReference>
<comment type="caution">
    <text evidence="1">The sequence shown here is derived from an EMBL/GenBank/DDBJ whole genome shotgun (WGS) entry which is preliminary data.</text>
</comment>
<sequence>MEEEFLEENEIDFETRLEPMIDGLDEAGILDSEHVKSFFRLVLEDWNKEIIERYIEIEDGITIDKTPKMKQFNFVKNMNERADEKNGYCLRK</sequence>
<organism evidence="1">
    <name type="scientific">marine sediment metagenome</name>
    <dbReference type="NCBI Taxonomy" id="412755"/>
    <lineage>
        <taxon>unclassified sequences</taxon>
        <taxon>metagenomes</taxon>
        <taxon>ecological metagenomes</taxon>
    </lineage>
</organism>
<evidence type="ECO:0000313" key="1">
    <source>
        <dbReference type="EMBL" id="KKN38938.1"/>
    </source>
</evidence>
<reference evidence="1" key="1">
    <citation type="journal article" date="2015" name="Nature">
        <title>Complex archaea that bridge the gap between prokaryotes and eukaryotes.</title>
        <authorList>
            <person name="Spang A."/>
            <person name="Saw J.H."/>
            <person name="Jorgensen S.L."/>
            <person name="Zaremba-Niedzwiedzka K."/>
            <person name="Martijn J."/>
            <person name="Lind A.E."/>
            <person name="van Eijk R."/>
            <person name="Schleper C."/>
            <person name="Guy L."/>
            <person name="Ettema T.J."/>
        </authorList>
    </citation>
    <scope>NUCLEOTIDE SEQUENCE</scope>
</reference>
<name>A0A0F9TBR3_9ZZZZ</name>